<keyword evidence="7" id="KW-0040">ANK repeat</keyword>
<keyword evidence="5" id="KW-0800">Toxin</keyword>
<dbReference type="Gene3D" id="2.130.10.30">
    <property type="entry name" value="Regulator of chromosome condensation 1/beta-lactamase-inhibitor protein II"/>
    <property type="match status" value="1"/>
</dbReference>
<dbReference type="GO" id="GO:0006887">
    <property type="term" value="P:exocytosis"/>
    <property type="evidence" value="ECO:0007669"/>
    <property type="project" value="UniProtKB-KW"/>
</dbReference>
<dbReference type="AlphaFoldDB" id="A0A131YYT5"/>
<feature type="repeat" description="ANK" evidence="7">
    <location>
        <begin position="91"/>
        <end position="123"/>
    </location>
</feature>
<dbReference type="GO" id="GO:0044231">
    <property type="term" value="C:host cell presynaptic membrane"/>
    <property type="evidence" value="ECO:0007669"/>
    <property type="project" value="UniProtKB-KW"/>
</dbReference>
<dbReference type="SUPFAM" id="SSF48403">
    <property type="entry name" value="Ankyrin repeat"/>
    <property type="match status" value="1"/>
</dbReference>
<dbReference type="PRINTS" id="PR00633">
    <property type="entry name" value="RCCNDNSATION"/>
</dbReference>
<evidence type="ECO:0000256" key="7">
    <source>
        <dbReference type="PROSITE-ProRule" id="PRU00023"/>
    </source>
</evidence>
<keyword evidence="6" id="KW-0472">Membrane</keyword>
<dbReference type="PROSITE" id="PS50088">
    <property type="entry name" value="ANK_REPEAT"/>
    <property type="match status" value="2"/>
</dbReference>
<feature type="domain" description="BTB" evidence="10">
    <location>
        <begin position="574"/>
        <end position="638"/>
    </location>
</feature>
<keyword evidence="5" id="KW-0638">Presynaptic neurotoxin</keyword>
<feature type="region of interest" description="Disordered" evidence="9">
    <location>
        <begin position="979"/>
        <end position="1007"/>
    </location>
</feature>
<feature type="compositionally biased region" description="Polar residues" evidence="9">
    <location>
        <begin position="481"/>
        <end position="492"/>
    </location>
</feature>
<dbReference type="Gene3D" id="3.30.710.10">
    <property type="entry name" value="Potassium Channel Kv1.1, Chain A"/>
    <property type="match status" value="2"/>
</dbReference>
<comment type="subcellular location">
    <subcellularLocation>
        <location evidence="1">Target cell membrane</location>
    </subcellularLocation>
</comment>
<keyword evidence="5" id="KW-0528">Neurotoxin</keyword>
<feature type="region of interest" description="Disordered" evidence="9">
    <location>
        <begin position="469"/>
        <end position="492"/>
    </location>
</feature>
<dbReference type="SMART" id="SM00248">
    <property type="entry name" value="ANK"/>
    <property type="match status" value="2"/>
</dbReference>
<keyword evidence="3" id="KW-1052">Target cell membrane</keyword>
<name>A0A131YYT5_RHIAP</name>
<feature type="region of interest" description="Disordered" evidence="9">
    <location>
        <begin position="1090"/>
        <end position="1109"/>
    </location>
</feature>
<dbReference type="SMART" id="SM00225">
    <property type="entry name" value="BTB"/>
    <property type="match status" value="2"/>
</dbReference>
<evidence type="ECO:0000256" key="1">
    <source>
        <dbReference type="ARBA" id="ARBA00004175"/>
    </source>
</evidence>
<dbReference type="PROSITE" id="PS50012">
    <property type="entry name" value="RCC1_3"/>
    <property type="match status" value="3"/>
</dbReference>
<dbReference type="SUPFAM" id="SSF50985">
    <property type="entry name" value="RCC1/BLIP-II"/>
    <property type="match status" value="1"/>
</dbReference>
<dbReference type="CDD" id="cd18500">
    <property type="entry name" value="BACK_IBtk"/>
    <property type="match status" value="1"/>
</dbReference>
<dbReference type="InterPro" id="IPR000408">
    <property type="entry name" value="Reg_chr_condens"/>
</dbReference>
<accession>A0A131YYT5</accession>
<dbReference type="SUPFAM" id="SSF54695">
    <property type="entry name" value="POZ domain"/>
    <property type="match status" value="2"/>
</dbReference>
<keyword evidence="6" id="KW-1053">Target membrane</keyword>
<evidence type="ECO:0000256" key="9">
    <source>
        <dbReference type="SAM" id="MobiDB-lite"/>
    </source>
</evidence>
<reference evidence="11" key="1">
    <citation type="journal article" date="2016" name="Ticks Tick Borne Dis.">
        <title>De novo assembly and annotation of the salivary gland transcriptome of Rhipicephalus appendiculatus male and female ticks during blood feeding.</title>
        <authorList>
            <person name="de Castro M.H."/>
            <person name="de Klerk D."/>
            <person name="Pienaar R."/>
            <person name="Latif A.A."/>
            <person name="Rees D.J."/>
            <person name="Mans B.J."/>
        </authorList>
    </citation>
    <scope>NUCLEOTIDE SEQUENCE</scope>
    <source>
        <tissue evidence="11">Salivary glands</tissue>
    </source>
</reference>
<dbReference type="InterPro" id="IPR011333">
    <property type="entry name" value="SKP1/BTB/POZ_sf"/>
</dbReference>
<evidence type="ECO:0000256" key="5">
    <source>
        <dbReference type="ARBA" id="ARBA00023028"/>
    </source>
</evidence>
<feature type="region of interest" description="Disordered" evidence="9">
    <location>
        <begin position="915"/>
        <end position="961"/>
    </location>
</feature>
<feature type="compositionally biased region" description="Polar residues" evidence="9">
    <location>
        <begin position="934"/>
        <end position="945"/>
    </location>
</feature>
<feature type="repeat" description="ANK" evidence="7">
    <location>
        <begin position="56"/>
        <end position="89"/>
    </location>
</feature>
<dbReference type="EMBL" id="GEDV01004912">
    <property type="protein sequence ID" value="JAP83645.1"/>
    <property type="molecule type" value="Transcribed_RNA"/>
</dbReference>
<evidence type="ECO:0000256" key="4">
    <source>
        <dbReference type="ARBA" id="ARBA00022737"/>
    </source>
</evidence>
<evidence type="ECO:0000256" key="2">
    <source>
        <dbReference type="ARBA" id="ARBA00022483"/>
    </source>
</evidence>
<dbReference type="PANTHER" id="PTHR22872">
    <property type="entry name" value="BTK-BINDING PROTEIN-RELATED"/>
    <property type="match status" value="1"/>
</dbReference>
<organism evidence="11">
    <name type="scientific">Rhipicephalus appendiculatus</name>
    <name type="common">Brown ear tick</name>
    <dbReference type="NCBI Taxonomy" id="34631"/>
    <lineage>
        <taxon>Eukaryota</taxon>
        <taxon>Metazoa</taxon>
        <taxon>Ecdysozoa</taxon>
        <taxon>Arthropoda</taxon>
        <taxon>Chelicerata</taxon>
        <taxon>Arachnida</taxon>
        <taxon>Acari</taxon>
        <taxon>Parasitiformes</taxon>
        <taxon>Ixodida</taxon>
        <taxon>Ixodoidea</taxon>
        <taxon>Ixodidae</taxon>
        <taxon>Rhipicephalinae</taxon>
        <taxon>Rhipicephalus</taxon>
        <taxon>Rhipicephalus</taxon>
    </lineage>
</organism>
<proteinExistence type="predicted"/>
<dbReference type="PRINTS" id="PR01415">
    <property type="entry name" value="ANKYRIN"/>
</dbReference>
<evidence type="ECO:0000313" key="11">
    <source>
        <dbReference type="EMBL" id="JAP83645.1"/>
    </source>
</evidence>
<dbReference type="InterPro" id="IPR051625">
    <property type="entry name" value="Signaling_Regulatory_Domain"/>
</dbReference>
<dbReference type="InterPro" id="IPR002110">
    <property type="entry name" value="Ankyrin_rpt"/>
</dbReference>
<evidence type="ECO:0000256" key="3">
    <source>
        <dbReference type="ARBA" id="ARBA00022537"/>
    </source>
</evidence>
<evidence type="ECO:0000256" key="6">
    <source>
        <dbReference type="ARBA" id="ARBA00023298"/>
    </source>
</evidence>
<keyword evidence="2" id="KW-0268">Exocytosis</keyword>
<evidence type="ECO:0000259" key="10">
    <source>
        <dbReference type="PROSITE" id="PS50097"/>
    </source>
</evidence>
<dbReference type="PROSITE" id="PS50097">
    <property type="entry name" value="BTB"/>
    <property type="match status" value="2"/>
</dbReference>
<dbReference type="GO" id="GO:0044218">
    <property type="term" value="C:other organism cell membrane"/>
    <property type="evidence" value="ECO:0007669"/>
    <property type="project" value="UniProtKB-KW"/>
</dbReference>
<sequence>MDSANLLQPAPDCTSRCKSSSHADLVLSSITKGTVPEIQTYCRYLCHNFWSVTDPIGRTALHVAASLGKVELVRWLLEQCHADVDARDRESGWTALHKAVFYGQLHCAKVLLQHGASIATSDYEGLTPVDLAVRDRMPYIEYAPSDPCEVYVWGSNKNFTLGLASEQSPKDPEVLESFRRDGVSVQKVEMQKFHSVFLTNAGDVYVCGHGLGGRLGLNSEKTTLSVTQLPLAKVNKGRCVDIASGQDHTVMLMEDGQVLTCGLNNHHQLGLIPPPPQVLSPRPISMKFLKEKKAVGVCAAKYHTVIYTEDGVYTFGLNAGQLGHPKGERLQTTPRQISMLSHPDIKFSHVVSSDGAVVCATVKGDIYVCQEYKCRKIASKQLEIKQLSVVGGPIDDSGDAISGSGDGEKQVLKVAMLTKSGKLYLWQSSSLTLTRCLFNTYLQPRIMDICLSTKNIALVSKNGEGYLGTLTPKKEGKKTPENSSQSKKTALPPSNTCSLVKLLEWKECEHISLKRLHSVNRATRITCSCGGESFAVLQSNPKVGLLYEPSVMYSEFQSHMMQLLESADCSDAVHDIVVKVKGNSYPLHRYILASRSEYFQKVIGETVPSGVHVIDNITVKAFEEVLCFIYTNSCNILESESARVIVGLSNKYSLGKRITTAFLKEVHDASKKLGVHSLKDCLGKASIRNNAVVLGAVPPMTKYRFFRNKFDNLCDVSLVSSDGVSFPCHRCILVARLEYFNSMLSFGWVEHSSSQLSLPIPSKVLDVILEFLYTDDVPKLKHSRDIEFVCQVLVSADQLLATRLRQMCEAALGDMMTLKNVSDLLEVACMYNADQLKTLCVQFMCINLPAILECSLDSLSDDAAADLASCYRKMVPAMSRRVITPYMSDPSKEDIEKVQEDYGALFDHAEFTVTSTPDSKTKARRRSAPRKVSESSAPSGLSTSPVIPVEEPRVSSSRDFAKPIGGAAVRPVVIPKPYQRSPTVETTPTKVPERKARTVSEGATSPPAVSAFTFPSLGEVMADKEGLKSLKDGKHVEAVRPMVKLSQKQRKQMKGTTPVNILAPKTPPPSNCPWFQNVSQTALASSPPNLALSEASAPSTFPSPSSPPAEVPRMIDILRFEEQKVQNLEKVKPKALHIINMEDKAIEELLKFYNAEDNPEERITACRILPEAYAAPVWKKKH</sequence>
<keyword evidence="4" id="KW-0677">Repeat</keyword>
<dbReference type="Gene3D" id="1.25.40.20">
    <property type="entry name" value="Ankyrin repeat-containing domain"/>
    <property type="match status" value="1"/>
</dbReference>
<protein>
    <recommendedName>
        <fullName evidence="10">BTB domain-containing protein</fullName>
    </recommendedName>
</protein>
<dbReference type="PROSITE" id="PS50297">
    <property type="entry name" value="ANK_REP_REGION"/>
    <property type="match status" value="2"/>
</dbReference>
<dbReference type="InterPro" id="IPR000210">
    <property type="entry name" value="BTB/POZ_dom"/>
</dbReference>
<dbReference type="Pfam" id="PF12796">
    <property type="entry name" value="Ank_2"/>
    <property type="match status" value="1"/>
</dbReference>
<feature type="repeat" description="RCC1" evidence="8">
    <location>
        <begin position="256"/>
        <end position="310"/>
    </location>
</feature>
<dbReference type="PANTHER" id="PTHR22872:SF2">
    <property type="entry name" value="INHIBITOR OF BRUTON TYROSINE KINASE"/>
    <property type="match status" value="1"/>
</dbReference>
<feature type="region of interest" description="Disordered" evidence="9">
    <location>
        <begin position="1045"/>
        <end position="1071"/>
    </location>
</feature>
<dbReference type="Pfam" id="PF00415">
    <property type="entry name" value="RCC1"/>
    <property type="match status" value="2"/>
</dbReference>
<dbReference type="InterPro" id="IPR009091">
    <property type="entry name" value="RCC1/BLIP-II"/>
</dbReference>
<dbReference type="Pfam" id="PF00651">
    <property type="entry name" value="BTB"/>
    <property type="match status" value="2"/>
</dbReference>
<feature type="repeat" description="RCC1" evidence="8">
    <location>
        <begin position="148"/>
        <end position="201"/>
    </location>
</feature>
<feature type="domain" description="BTB" evidence="10">
    <location>
        <begin position="714"/>
        <end position="781"/>
    </location>
</feature>
<feature type="repeat" description="RCC1" evidence="8">
    <location>
        <begin position="202"/>
        <end position="255"/>
    </location>
</feature>
<dbReference type="InterPro" id="IPR036770">
    <property type="entry name" value="Ankyrin_rpt-contain_sf"/>
</dbReference>
<dbReference type="PROSITE" id="PS00626">
    <property type="entry name" value="RCC1_2"/>
    <property type="match status" value="1"/>
</dbReference>
<evidence type="ECO:0000256" key="8">
    <source>
        <dbReference type="PROSITE-ProRule" id="PRU00235"/>
    </source>
</evidence>